<dbReference type="InterPro" id="IPR000914">
    <property type="entry name" value="SBP_5_dom"/>
</dbReference>
<keyword evidence="3" id="KW-1185">Reference proteome</keyword>
<dbReference type="Proteomes" id="UP001059617">
    <property type="component" value="Chromosome"/>
</dbReference>
<dbReference type="PIRSF" id="PIRSF002741">
    <property type="entry name" value="MppA"/>
    <property type="match status" value="1"/>
</dbReference>
<dbReference type="SUPFAM" id="SSF53850">
    <property type="entry name" value="Periplasmic binding protein-like II"/>
    <property type="match status" value="1"/>
</dbReference>
<evidence type="ECO:0000313" key="3">
    <source>
        <dbReference type="Proteomes" id="UP001059617"/>
    </source>
</evidence>
<dbReference type="InterPro" id="IPR030678">
    <property type="entry name" value="Peptide/Ni-bd"/>
</dbReference>
<name>A0ABY5WBN7_9ACTN</name>
<gene>
    <name evidence="2" type="ORF">Dfulv_20245</name>
</gene>
<evidence type="ECO:0000259" key="1">
    <source>
        <dbReference type="Pfam" id="PF00496"/>
    </source>
</evidence>
<dbReference type="RefSeq" id="WP_259865613.1">
    <property type="nucleotide sequence ID" value="NZ_BAAAST010000027.1"/>
</dbReference>
<dbReference type="Gene3D" id="3.90.76.10">
    <property type="entry name" value="Dipeptide-binding Protein, Domain 1"/>
    <property type="match status" value="1"/>
</dbReference>
<protein>
    <submittedName>
        <fullName evidence="2">ABC transporter substrate-binding protein</fullName>
    </submittedName>
</protein>
<accession>A0ABY5WBN7</accession>
<dbReference type="EMBL" id="CP073720">
    <property type="protein sequence ID" value="UWP86444.1"/>
    <property type="molecule type" value="Genomic_DNA"/>
</dbReference>
<proteinExistence type="predicted"/>
<organism evidence="2 3">
    <name type="scientific">Dactylosporangium fulvum</name>
    <dbReference type="NCBI Taxonomy" id="53359"/>
    <lineage>
        <taxon>Bacteria</taxon>
        <taxon>Bacillati</taxon>
        <taxon>Actinomycetota</taxon>
        <taxon>Actinomycetes</taxon>
        <taxon>Micromonosporales</taxon>
        <taxon>Micromonosporaceae</taxon>
        <taxon>Dactylosporangium</taxon>
    </lineage>
</organism>
<dbReference type="Gene3D" id="3.40.190.10">
    <property type="entry name" value="Periplasmic binding protein-like II"/>
    <property type="match status" value="1"/>
</dbReference>
<feature type="domain" description="Solute-binding protein family 5" evidence="1">
    <location>
        <begin position="24"/>
        <end position="391"/>
    </location>
</feature>
<evidence type="ECO:0000313" key="2">
    <source>
        <dbReference type="EMBL" id="UWP86444.1"/>
    </source>
</evidence>
<dbReference type="PANTHER" id="PTHR30290:SF83">
    <property type="entry name" value="ABC TRANSPORTER SUBSTRATE-BINDING PROTEIN"/>
    <property type="match status" value="1"/>
</dbReference>
<reference evidence="2" key="1">
    <citation type="submission" date="2021-04" db="EMBL/GenBank/DDBJ databases">
        <authorList>
            <person name="Hartkoorn R.C."/>
            <person name="Beaudoing E."/>
            <person name="Hot D."/>
        </authorList>
    </citation>
    <scope>NUCLEOTIDE SEQUENCE</scope>
    <source>
        <strain evidence="2">NRRL B-16292</strain>
    </source>
</reference>
<sequence length="471" mass="51171">MIPLFASLTWVEPDGSLTNLQADSINSDDQTLWRIRLRDGWAFHNGEPVTAKSFVDAWNYVAYGPNAFENSGELSNIVGYDLNSATDKPATKEMSGLKVVDNLTFTVQLKSADSQFPSQLSQMQTGFYPMPESAYSDMQKYADEPIGNGPYQMAAPTKPGKEYTIKRYEAYKGPKGKADTITFRPYTDNATAYTDVLAGQADIANIAPAKFGAAKNDFGNRVWANDAPSIDYLGFPLWDPRYADKRVRQAISMSIDRAAVNKAIFGGLYDPATAFTPPAEAGTPEGLLNDEVKFDPTEAKKLLAEAGGFNGTITFVYPGGYNVDDLYKAYANQVRQNLGVEAVAKPTTGWSDFYSAVEGKTVAGPHFGTWGALYSSQQNTLRQLFTKAGTGNVYTGYYTNPAVDSALAAAEQASTESQVNAAYKQAQEVLKADLPVVPTFFSKYVYVTSPKITKMTASLGVPILAQLSVSK</sequence>
<dbReference type="PANTHER" id="PTHR30290">
    <property type="entry name" value="PERIPLASMIC BINDING COMPONENT OF ABC TRANSPORTER"/>
    <property type="match status" value="1"/>
</dbReference>
<dbReference type="Gene3D" id="3.10.105.10">
    <property type="entry name" value="Dipeptide-binding Protein, Domain 3"/>
    <property type="match status" value="1"/>
</dbReference>
<dbReference type="InterPro" id="IPR039424">
    <property type="entry name" value="SBP_5"/>
</dbReference>
<reference evidence="2" key="2">
    <citation type="submission" date="2022-09" db="EMBL/GenBank/DDBJ databases">
        <title>Biosynthetic gene clusters of Dactylosporangioum fulvum.</title>
        <authorList>
            <person name="Caradec T."/>
        </authorList>
    </citation>
    <scope>NUCLEOTIDE SEQUENCE</scope>
    <source>
        <strain evidence="2">NRRL B-16292</strain>
    </source>
</reference>
<dbReference type="CDD" id="cd00995">
    <property type="entry name" value="PBP2_NikA_DppA_OppA_like"/>
    <property type="match status" value="1"/>
</dbReference>
<dbReference type="Pfam" id="PF00496">
    <property type="entry name" value="SBP_bac_5"/>
    <property type="match status" value="1"/>
</dbReference>